<dbReference type="GO" id="GO:0003723">
    <property type="term" value="F:RNA binding"/>
    <property type="evidence" value="ECO:0000318"/>
    <property type="project" value="GO_Central"/>
</dbReference>
<sequence length="415" mass="47638">MAVVTRVFSVGLRSRSLIIPYKFQLSFFCNSSDSLISKLLRLPASQIKSTLDSEHPFPLNRFEFSWNTLVTSLSSSSPEKARLVLDWRLERMLKGDEIDLDHYSDLISLCAHIQDVPLALRAFTSMEASGIKPNTNVFNSLIHACLSSTSTVITALSLFQVMDNSKEYKPNSQTYDTFILGFSHLRYVDKIQAWFAAKKAAGFPANLQNYESLIFACVRKKDFDSVDRFYEEMLSAGVMPSMRILEYVLEGLCKRRKCDRVRDFLSFLLDCRFEISGNMIEKIVELYYELGEVDEMEKLLESIMELNQVGEALLSLHCGLIRLYSKLDRLDDVEYAVGRMMSQGMSFRSSDEFEKVISSYFRKEAYDRLDLFMEHIKGYCKLGRSTYDLLVAGYRRAGLTEKLDLIVKEMKLAGF</sequence>
<dbReference type="GO" id="GO:0003729">
    <property type="term" value="F:mRNA binding"/>
    <property type="evidence" value="ECO:0007669"/>
    <property type="project" value="InterPro"/>
</dbReference>
<comment type="similarity">
    <text evidence="1">Belongs to the PPR family. P subfamily.</text>
</comment>
<dbReference type="Pfam" id="PF01535">
    <property type="entry name" value="PPR"/>
    <property type="match status" value="2"/>
</dbReference>
<evidence type="ECO:0000313" key="4">
    <source>
        <dbReference type="EMBL" id="OAY54281.1"/>
    </source>
</evidence>
<reference evidence="4" key="1">
    <citation type="submission" date="2016-02" db="EMBL/GenBank/DDBJ databases">
        <title>WGS assembly of Manihot esculenta.</title>
        <authorList>
            <person name="Bredeson J.V."/>
            <person name="Prochnik S.E."/>
            <person name="Lyons J.B."/>
            <person name="Schmutz J."/>
            <person name="Grimwood J."/>
            <person name="Vrebalov J."/>
            <person name="Bart R.S."/>
            <person name="Amuge T."/>
            <person name="Ferguson M.E."/>
            <person name="Green R."/>
            <person name="Putnam N."/>
            <person name="Stites J."/>
            <person name="Rounsley S."/>
            <person name="Rokhsar D.S."/>
        </authorList>
    </citation>
    <scope>NUCLEOTIDE SEQUENCE [LARGE SCALE GENOMIC DNA]</scope>
    <source>
        <tissue evidence="4">Leaf</tissue>
    </source>
</reference>
<dbReference type="InterPro" id="IPR044179">
    <property type="entry name" value="PPR5-like"/>
</dbReference>
<feature type="repeat" description="PPR" evidence="3">
    <location>
        <begin position="99"/>
        <end position="133"/>
    </location>
</feature>
<feature type="repeat" description="PPR" evidence="3">
    <location>
        <begin position="206"/>
        <end position="240"/>
    </location>
</feature>
<protein>
    <recommendedName>
        <fullName evidence="5">Pentacotripeptide-repeat region of PRORP domain-containing protein</fullName>
    </recommendedName>
</protein>
<accession>A0A2C9W515</accession>
<dbReference type="NCBIfam" id="TIGR00756">
    <property type="entry name" value="PPR"/>
    <property type="match status" value="1"/>
</dbReference>
<evidence type="ECO:0000256" key="1">
    <source>
        <dbReference type="ARBA" id="ARBA00007626"/>
    </source>
</evidence>
<dbReference type="STRING" id="3983.A0A2C9W515"/>
<evidence type="ECO:0000256" key="3">
    <source>
        <dbReference type="PROSITE-ProRule" id="PRU00708"/>
    </source>
</evidence>
<organism evidence="4">
    <name type="scientific">Manihot esculenta</name>
    <name type="common">Cassava</name>
    <name type="synonym">Jatropha manihot</name>
    <dbReference type="NCBI Taxonomy" id="3983"/>
    <lineage>
        <taxon>Eukaryota</taxon>
        <taxon>Viridiplantae</taxon>
        <taxon>Streptophyta</taxon>
        <taxon>Embryophyta</taxon>
        <taxon>Tracheophyta</taxon>
        <taxon>Spermatophyta</taxon>
        <taxon>Magnoliopsida</taxon>
        <taxon>eudicotyledons</taxon>
        <taxon>Gunneridae</taxon>
        <taxon>Pentapetalae</taxon>
        <taxon>rosids</taxon>
        <taxon>fabids</taxon>
        <taxon>Malpighiales</taxon>
        <taxon>Euphorbiaceae</taxon>
        <taxon>Crotonoideae</taxon>
        <taxon>Manihoteae</taxon>
        <taxon>Manihot</taxon>
    </lineage>
</organism>
<evidence type="ECO:0000256" key="2">
    <source>
        <dbReference type="ARBA" id="ARBA00022737"/>
    </source>
</evidence>
<dbReference type="EMBL" id="CM004389">
    <property type="protein sequence ID" value="OAY54281.1"/>
    <property type="molecule type" value="Genomic_DNA"/>
</dbReference>
<dbReference type="PROSITE" id="PS51375">
    <property type="entry name" value="PPR"/>
    <property type="match status" value="2"/>
</dbReference>
<dbReference type="PANTHER" id="PTHR47874:SF4">
    <property type="entry name" value="EXPRESSED PROTEIN"/>
    <property type="match status" value="1"/>
</dbReference>
<dbReference type="InterPro" id="IPR011990">
    <property type="entry name" value="TPR-like_helical_dom_sf"/>
</dbReference>
<name>A0A2C9W515_MANES</name>
<dbReference type="Gene3D" id="1.25.40.10">
    <property type="entry name" value="Tetratricopeptide repeat domain"/>
    <property type="match status" value="2"/>
</dbReference>
<proteinExistence type="inferred from homology"/>
<dbReference type="PANTHER" id="PTHR47874">
    <property type="entry name" value="EXPRESSED PROTEIN"/>
    <property type="match status" value="1"/>
</dbReference>
<evidence type="ECO:0008006" key="5">
    <source>
        <dbReference type="Google" id="ProtNLM"/>
    </source>
</evidence>
<dbReference type="Pfam" id="PF13812">
    <property type="entry name" value="PPR_3"/>
    <property type="match status" value="1"/>
</dbReference>
<dbReference type="InterPro" id="IPR002885">
    <property type="entry name" value="PPR_rpt"/>
</dbReference>
<dbReference type="AlphaFoldDB" id="A0A2C9W515"/>
<keyword evidence="2" id="KW-0677">Repeat</keyword>
<gene>
    <name evidence="4" type="ORF">MANES_03G062500</name>
</gene>